<dbReference type="NCBIfam" id="TIGR03575">
    <property type="entry name" value="selen_PSTK_euk"/>
    <property type="match status" value="1"/>
</dbReference>
<evidence type="ECO:0000256" key="1">
    <source>
        <dbReference type="ARBA" id="ARBA00022741"/>
    </source>
</evidence>
<dbReference type="SUPFAM" id="SSF52540">
    <property type="entry name" value="P-loop containing nucleoside triphosphate hydrolases"/>
    <property type="match status" value="1"/>
</dbReference>
<dbReference type="InterPro" id="IPR027417">
    <property type="entry name" value="P-loop_NTPase"/>
</dbReference>
<evidence type="ECO:0000313" key="4">
    <source>
        <dbReference type="Proteomes" id="UP000694892"/>
    </source>
</evidence>
<dbReference type="EMBL" id="CM004478">
    <property type="protein sequence ID" value="OCT71568.1"/>
    <property type="molecule type" value="Genomic_DNA"/>
</dbReference>
<name>A0A974HB71_XENLA</name>
<dbReference type="PANTHER" id="PTHR20873">
    <property type="entry name" value="L-SERYL-TRNA(SEC) KINASE"/>
    <property type="match status" value="1"/>
</dbReference>
<evidence type="ECO:0000313" key="3">
    <source>
        <dbReference type="EMBL" id="OCT71568.1"/>
    </source>
</evidence>
<dbReference type="GO" id="GO:0000049">
    <property type="term" value="F:tRNA binding"/>
    <property type="evidence" value="ECO:0007669"/>
    <property type="project" value="TreeGrafter"/>
</dbReference>
<dbReference type="OMA" id="HYYRSMR"/>
<keyword evidence="2" id="KW-0067">ATP-binding</keyword>
<dbReference type="GO" id="GO:0005524">
    <property type="term" value="F:ATP binding"/>
    <property type="evidence" value="ECO:0007669"/>
    <property type="project" value="UniProtKB-KW"/>
</dbReference>
<dbReference type="Gene3D" id="3.40.50.300">
    <property type="entry name" value="P-loop containing nucleotide triphosphate hydrolases"/>
    <property type="match status" value="1"/>
</dbReference>
<dbReference type="GO" id="GO:0016301">
    <property type="term" value="F:kinase activity"/>
    <property type="evidence" value="ECO:0007669"/>
    <property type="project" value="TreeGrafter"/>
</dbReference>
<dbReference type="InterPro" id="IPR020028">
    <property type="entry name" value="L-seryl-tRNA_Sec_kinase_euk"/>
</dbReference>
<dbReference type="InterPro" id="IPR052648">
    <property type="entry name" value="Ser-tRNA(Sec)_kinase"/>
</dbReference>
<dbReference type="Pfam" id="PF08433">
    <property type="entry name" value="KTI12"/>
    <property type="match status" value="1"/>
</dbReference>
<dbReference type="PANTHER" id="PTHR20873:SF0">
    <property type="entry name" value="L-SERYL-TRNA(SEC) KINASE"/>
    <property type="match status" value="1"/>
</dbReference>
<sequence>MCEEAKRRQVGICLLCGLPGAGKSTLGWSLSSTTLRQRFAVISYDKIITAETFQLALQDELDQSREIPPSSALLKTQETSHWKQHRQYLLEYLEHLLVALLNTSELRPPEGKCDGTWYRFVDCLEEQGLISSAGSSTEKGTHSVIISENDEVCLVLDDNFYYQSMRYEVYQLARKYSSGFCQIYLHCPVESCVLRNKGRPVSIAEDTIRLMDKKIQKPNPEKNSWEQNSLVLDSSQLIKADDHRIVNLVNQAMANPLRPLQENLEIKDKDRAITAASILHQADQSIRRCISETMRRVKGTASAHEMKVAAQELQSAKSQFLEDLRERLCEKGIQPMTACNATTIVSLFKEQTDHIVQPFLATEQSCCLEPNLDCNDRASGIS</sequence>
<gene>
    <name evidence="3" type="ORF">XELAEV_18034546mg</name>
</gene>
<organism evidence="3 4">
    <name type="scientific">Xenopus laevis</name>
    <name type="common">African clawed frog</name>
    <dbReference type="NCBI Taxonomy" id="8355"/>
    <lineage>
        <taxon>Eukaryota</taxon>
        <taxon>Metazoa</taxon>
        <taxon>Chordata</taxon>
        <taxon>Craniata</taxon>
        <taxon>Vertebrata</taxon>
        <taxon>Euteleostomi</taxon>
        <taxon>Amphibia</taxon>
        <taxon>Batrachia</taxon>
        <taxon>Anura</taxon>
        <taxon>Pipoidea</taxon>
        <taxon>Pipidae</taxon>
        <taxon>Xenopodinae</taxon>
        <taxon>Xenopus</taxon>
        <taxon>Xenopus</taxon>
    </lineage>
</organism>
<keyword evidence="1" id="KW-0547">Nucleotide-binding</keyword>
<proteinExistence type="predicted"/>
<evidence type="ECO:0000256" key="2">
    <source>
        <dbReference type="ARBA" id="ARBA00022840"/>
    </source>
</evidence>
<protein>
    <recommendedName>
        <fullName evidence="5">L-seryl-tRNA(Sec) kinase</fullName>
    </recommendedName>
</protein>
<dbReference type="AlphaFoldDB" id="A0A974HB71"/>
<dbReference type="InterPro" id="IPR013641">
    <property type="entry name" value="KTI12/PSTK"/>
</dbReference>
<reference evidence="4" key="1">
    <citation type="journal article" date="2016" name="Nature">
        <title>Genome evolution in the allotetraploid frog Xenopus laevis.</title>
        <authorList>
            <person name="Session A.M."/>
            <person name="Uno Y."/>
            <person name="Kwon T."/>
            <person name="Chapman J.A."/>
            <person name="Toyoda A."/>
            <person name="Takahashi S."/>
            <person name="Fukui A."/>
            <person name="Hikosaka A."/>
            <person name="Suzuki A."/>
            <person name="Kondo M."/>
            <person name="van Heeringen S.J."/>
            <person name="Quigley I."/>
            <person name="Heinz S."/>
            <person name="Ogino H."/>
            <person name="Ochi H."/>
            <person name="Hellsten U."/>
            <person name="Lyons J.B."/>
            <person name="Simakov O."/>
            <person name="Putnam N."/>
            <person name="Stites J."/>
            <person name="Kuroki Y."/>
            <person name="Tanaka T."/>
            <person name="Michiue T."/>
            <person name="Watanabe M."/>
            <person name="Bogdanovic O."/>
            <person name="Lister R."/>
            <person name="Georgiou G."/>
            <person name="Paranjpe S.S."/>
            <person name="van Kruijsbergen I."/>
            <person name="Shu S."/>
            <person name="Carlson J."/>
            <person name="Kinoshita T."/>
            <person name="Ohta Y."/>
            <person name="Mawaribuchi S."/>
            <person name="Jenkins J."/>
            <person name="Grimwood J."/>
            <person name="Schmutz J."/>
            <person name="Mitros T."/>
            <person name="Mozaffari S.V."/>
            <person name="Suzuki Y."/>
            <person name="Haramoto Y."/>
            <person name="Yamamoto T.S."/>
            <person name="Takagi C."/>
            <person name="Heald R."/>
            <person name="Miller K."/>
            <person name="Haudenschild C."/>
            <person name="Kitzman J."/>
            <person name="Nakayama T."/>
            <person name="Izutsu Y."/>
            <person name="Robert J."/>
            <person name="Fortriede J."/>
            <person name="Burns K."/>
            <person name="Lotay V."/>
            <person name="Karimi K."/>
            <person name="Yasuoka Y."/>
            <person name="Dichmann D.S."/>
            <person name="Flajnik M.F."/>
            <person name="Houston D.W."/>
            <person name="Shendure J."/>
            <person name="DuPasquier L."/>
            <person name="Vize P.D."/>
            <person name="Zorn A.M."/>
            <person name="Ito M."/>
            <person name="Marcotte E.M."/>
            <person name="Wallingford J.B."/>
            <person name="Ito Y."/>
            <person name="Asashima M."/>
            <person name="Ueno N."/>
            <person name="Matsuda Y."/>
            <person name="Veenstra G.J."/>
            <person name="Fujiyama A."/>
            <person name="Harland R.M."/>
            <person name="Taira M."/>
            <person name="Rokhsar D.S."/>
        </authorList>
    </citation>
    <scope>NUCLEOTIDE SEQUENCE [LARGE SCALE GENOMIC DNA]</scope>
    <source>
        <strain evidence="4">J</strain>
    </source>
</reference>
<dbReference type="Proteomes" id="UP000694892">
    <property type="component" value="Chromosome 7L"/>
</dbReference>
<accession>A0A974HB71</accession>
<evidence type="ECO:0008006" key="5">
    <source>
        <dbReference type="Google" id="ProtNLM"/>
    </source>
</evidence>